<feature type="region of interest" description="Disordered" evidence="1">
    <location>
        <begin position="213"/>
        <end position="250"/>
    </location>
</feature>
<proteinExistence type="predicted"/>
<evidence type="ECO:0000313" key="2">
    <source>
        <dbReference type="EMBL" id="KAF5832898.1"/>
    </source>
</evidence>
<accession>A0ABQ7GE72</accession>
<feature type="compositionally biased region" description="Pro residues" evidence="1">
    <location>
        <begin position="215"/>
        <end position="224"/>
    </location>
</feature>
<sequence length="286" mass="30748">MSCKVVIAGRPSQTMLSIWGMGYGGQGMLINDAVSNPISWCKAAAKKAKESKGWRGSAPAEAEVKQYAEAAKTYYDQGNNVEVGQHMFVIPPQGNNVEVGQHMFVIPPQGNNVEVVVVDVRGMPLPFLVCCHDVQQGAPFYMDYGLSWWQRHGDLKRSAAEAEEEAMESQGYELTTEAASSSGLMLLSELKGGASSAFVPPEQQGATAKFIDLTPPAPSPPPLVQVPAAASSQRGSQLTAESADKQGSQGAEDLVFGCLKDPGWRAYVKSLNSELDKHWEAEQTKT</sequence>
<protein>
    <submittedName>
        <fullName evidence="2">Uncharacterized protein</fullName>
    </submittedName>
</protein>
<comment type="caution">
    <text evidence="2">The sequence shown here is derived from an EMBL/GenBank/DDBJ whole genome shotgun (WGS) entry which is preliminary data.</text>
</comment>
<reference evidence="2" key="1">
    <citation type="submission" date="2017-08" db="EMBL/GenBank/DDBJ databases">
        <authorList>
            <person name="Polle J.E."/>
            <person name="Barry K."/>
            <person name="Cushman J."/>
            <person name="Schmutz J."/>
            <person name="Tran D."/>
            <person name="Hathwaick L.T."/>
            <person name="Yim W.C."/>
            <person name="Jenkins J."/>
            <person name="Mckie-Krisberg Z.M."/>
            <person name="Prochnik S."/>
            <person name="Lindquist E."/>
            <person name="Dockter R.B."/>
            <person name="Adam C."/>
            <person name="Molina H."/>
            <person name="Bunkerborg J."/>
            <person name="Jin E."/>
            <person name="Buchheim M."/>
            <person name="Magnuson J."/>
        </authorList>
    </citation>
    <scope>NUCLEOTIDE SEQUENCE</scope>
    <source>
        <strain evidence="2">CCAP 19/18</strain>
    </source>
</reference>
<dbReference type="EMBL" id="MU069842">
    <property type="protein sequence ID" value="KAF5832898.1"/>
    <property type="molecule type" value="Genomic_DNA"/>
</dbReference>
<dbReference type="Proteomes" id="UP000815325">
    <property type="component" value="Unassembled WGS sequence"/>
</dbReference>
<name>A0ABQ7GE72_DUNSA</name>
<evidence type="ECO:0000256" key="1">
    <source>
        <dbReference type="SAM" id="MobiDB-lite"/>
    </source>
</evidence>
<gene>
    <name evidence="2" type="ORF">DUNSADRAFT_11048</name>
</gene>
<keyword evidence="3" id="KW-1185">Reference proteome</keyword>
<evidence type="ECO:0000313" key="3">
    <source>
        <dbReference type="Proteomes" id="UP000815325"/>
    </source>
</evidence>
<feature type="compositionally biased region" description="Polar residues" evidence="1">
    <location>
        <begin position="233"/>
        <end position="249"/>
    </location>
</feature>
<organism evidence="2 3">
    <name type="scientific">Dunaliella salina</name>
    <name type="common">Green alga</name>
    <name type="synonym">Protococcus salinus</name>
    <dbReference type="NCBI Taxonomy" id="3046"/>
    <lineage>
        <taxon>Eukaryota</taxon>
        <taxon>Viridiplantae</taxon>
        <taxon>Chlorophyta</taxon>
        <taxon>core chlorophytes</taxon>
        <taxon>Chlorophyceae</taxon>
        <taxon>CS clade</taxon>
        <taxon>Chlamydomonadales</taxon>
        <taxon>Dunaliellaceae</taxon>
        <taxon>Dunaliella</taxon>
    </lineage>
</organism>